<dbReference type="EMBL" id="KI283418">
    <property type="protein sequence ID" value="ESA13942.1"/>
    <property type="molecule type" value="Genomic_DNA"/>
</dbReference>
<name>U9U2N2_RHIID</name>
<proteinExistence type="predicted"/>
<protein>
    <submittedName>
        <fullName evidence="1">Uncharacterized protein</fullName>
    </submittedName>
</protein>
<reference evidence="1" key="1">
    <citation type="submission" date="2013-07" db="EMBL/GenBank/DDBJ databases">
        <title>The genome of an arbuscular mycorrhizal fungus provides insights into the evolution of the oldest plant symbiosis.</title>
        <authorList>
            <consortium name="DOE Joint Genome Institute"/>
            <person name="Tisserant E."/>
            <person name="Malbreil M."/>
            <person name="Kuo A."/>
            <person name="Kohler A."/>
            <person name="Symeonidi A."/>
            <person name="Balestrini R."/>
            <person name="Charron P."/>
            <person name="Duensing N."/>
            <person name="Frei-dit-Frey N."/>
            <person name="Gianinazzi-Pearson V."/>
            <person name="Gilbert B."/>
            <person name="Handa Y."/>
            <person name="Hijri M."/>
            <person name="Kaul R."/>
            <person name="Kawaguchi M."/>
            <person name="Krajinski F."/>
            <person name="Lammers P."/>
            <person name="Lapierre D."/>
            <person name="Masclaux F.G."/>
            <person name="Murat C."/>
            <person name="Morin E."/>
            <person name="Ndikumana S."/>
            <person name="Pagni M."/>
            <person name="Petitpierre D."/>
            <person name="Requena N."/>
            <person name="Rosikiewicz P."/>
            <person name="Riley R."/>
            <person name="Saito K."/>
            <person name="San Clemente H."/>
            <person name="Shapiro H."/>
            <person name="van Tuinen D."/>
            <person name="Becard G."/>
            <person name="Bonfante P."/>
            <person name="Paszkowski U."/>
            <person name="Shachar-Hill Y."/>
            <person name="Young J.P."/>
            <person name="Sanders I.R."/>
            <person name="Henrissat B."/>
            <person name="Rensing S.A."/>
            <person name="Grigoriev I.V."/>
            <person name="Corradi N."/>
            <person name="Roux C."/>
            <person name="Martin F."/>
        </authorList>
    </citation>
    <scope>NUCLEOTIDE SEQUENCE</scope>
    <source>
        <strain evidence="1">DAOM 197198</strain>
    </source>
</reference>
<evidence type="ECO:0000313" key="1">
    <source>
        <dbReference type="EMBL" id="ESA13942.1"/>
    </source>
</evidence>
<sequence length="84" mass="9753">MQKNEYCVERLKEIARCELDVAGMFYLTDCFVLSNAELRDFCPEKMRRANINMRADLFLPIVRSLGTKYLEITKILPNFSVEAG</sequence>
<organism evidence="1">
    <name type="scientific">Rhizophagus irregularis (strain DAOM 181602 / DAOM 197198 / MUCL 43194)</name>
    <name type="common">Arbuscular mycorrhizal fungus</name>
    <name type="synonym">Glomus intraradices</name>
    <dbReference type="NCBI Taxonomy" id="747089"/>
    <lineage>
        <taxon>Eukaryota</taxon>
        <taxon>Fungi</taxon>
        <taxon>Fungi incertae sedis</taxon>
        <taxon>Mucoromycota</taxon>
        <taxon>Glomeromycotina</taxon>
        <taxon>Glomeromycetes</taxon>
        <taxon>Glomerales</taxon>
        <taxon>Glomeraceae</taxon>
        <taxon>Rhizophagus</taxon>
    </lineage>
</organism>
<gene>
    <name evidence="1" type="ORF">GLOINDRAFT_25493</name>
</gene>
<accession>U9U2N2</accession>
<dbReference type="HOGENOM" id="CLU_2528601_0_0_1"/>
<dbReference type="AlphaFoldDB" id="U9U2N2"/>